<feature type="signal peptide" evidence="1">
    <location>
        <begin position="1"/>
        <end position="16"/>
    </location>
</feature>
<dbReference type="EMBL" id="JAUCMV010000002">
    <property type="protein sequence ID" value="KAK0414624.1"/>
    <property type="molecule type" value="Genomic_DNA"/>
</dbReference>
<sequence>MRSILLLWLASLGALATEGPPYVFLMSISEGISLLGKPFGQPFVSDHPYGCAQKWKKDHKTVKAIIFYKETNTCVAYQKIHGNKTVNAAKERAYLLVSDDRIEDMCPSYESVVQKVFSNSGTSDAEKDGLHGQAISVIDFAMPI</sequence>
<name>A0AA39I1E7_9BILA</name>
<comment type="caution">
    <text evidence="2">The sequence shown here is derived from an EMBL/GenBank/DDBJ whole genome shotgun (WGS) entry which is preliminary data.</text>
</comment>
<dbReference type="Proteomes" id="UP001175271">
    <property type="component" value="Unassembled WGS sequence"/>
</dbReference>
<proteinExistence type="predicted"/>
<gene>
    <name evidence="2" type="ORF">QR680_011533</name>
</gene>
<keyword evidence="3" id="KW-1185">Reference proteome</keyword>
<evidence type="ECO:0000256" key="1">
    <source>
        <dbReference type="SAM" id="SignalP"/>
    </source>
</evidence>
<accession>A0AA39I1E7</accession>
<organism evidence="2 3">
    <name type="scientific">Steinernema hermaphroditum</name>
    <dbReference type="NCBI Taxonomy" id="289476"/>
    <lineage>
        <taxon>Eukaryota</taxon>
        <taxon>Metazoa</taxon>
        <taxon>Ecdysozoa</taxon>
        <taxon>Nematoda</taxon>
        <taxon>Chromadorea</taxon>
        <taxon>Rhabditida</taxon>
        <taxon>Tylenchina</taxon>
        <taxon>Panagrolaimomorpha</taxon>
        <taxon>Strongyloidoidea</taxon>
        <taxon>Steinernematidae</taxon>
        <taxon>Steinernema</taxon>
    </lineage>
</organism>
<evidence type="ECO:0000313" key="2">
    <source>
        <dbReference type="EMBL" id="KAK0414624.1"/>
    </source>
</evidence>
<protein>
    <submittedName>
        <fullName evidence="2">Uncharacterized protein</fullName>
    </submittedName>
</protein>
<reference evidence="2" key="1">
    <citation type="submission" date="2023-06" db="EMBL/GenBank/DDBJ databases">
        <title>Genomic analysis of the entomopathogenic nematode Steinernema hermaphroditum.</title>
        <authorList>
            <person name="Schwarz E.M."/>
            <person name="Heppert J.K."/>
            <person name="Baniya A."/>
            <person name="Schwartz H.T."/>
            <person name="Tan C.-H."/>
            <person name="Antoshechkin I."/>
            <person name="Sternberg P.W."/>
            <person name="Goodrich-Blair H."/>
            <person name="Dillman A.R."/>
        </authorList>
    </citation>
    <scope>NUCLEOTIDE SEQUENCE</scope>
    <source>
        <strain evidence="2">PS9179</strain>
        <tissue evidence="2">Whole animal</tissue>
    </source>
</reference>
<feature type="chain" id="PRO_5041239845" evidence="1">
    <location>
        <begin position="17"/>
        <end position="144"/>
    </location>
</feature>
<evidence type="ECO:0000313" key="3">
    <source>
        <dbReference type="Proteomes" id="UP001175271"/>
    </source>
</evidence>
<keyword evidence="1" id="KW-0732">Signal</keyword>
<dbReference type="AlphaFoldDB" id="A0AA39I1E7"/>